<proteinExistence type="predicted"/>
<evidence type="ECO:0000313" key="2">
    <source>
        <dbReference type="Proteomes" id="UP000542742"/>
    </source>
</evidence>
<protein>
    <submittedName>
        <fullName evidence="1">Uncharacterized protein</fullName>
    </submittedName>
</protein>
<organism evidence="1 2">
    <name type="scientific">Paractinoplanes abujensis</name>
    <dbReference type="NCBI Taxonomy" id="882441"/>
    <lineage>
        <taxon>Bacteria</taxon>
        <taxon>Bacillati</taxon>
        <taxon>Actinomycetota</taxon>
        <taxon>Actinomycetes</taxon>
        <taxon>Micromonosporales</taxon>
        <taxon>Micromonosporaceae</taxon>
        <taxon>Paractinoplanes</taxon>
    </lineage>
</organism>
<name>A0A7W7CML9_9ACTN</name>
<dbReference type="AlphaFoldDB" id="A0A7W7CML9"/>
<dbReference type="RefSeq" id="WP_184948953.1">
    <property type="nucleotide sequence ID" value="NZ_BOMC01000081.1"/>
</dbReference>
<evidence type="ECO:0000313" key="1">
    <source>
        <dbReference type="EMBL" id="MBB4689915.1"/>
    </source>
</evidence>
<dbReference type="EMBL" id="JACHMF010000001">
    <property type="protein sequence ID" value="MBB4689915.1"/>
    <property type="molecule type" value="Genomic_DNA"/>
</dbReference>
<sequence>MPEFEVEVDPNHEHLAEICLMYWSTTDDGAFTHTVKHLADLFGEPSHRISKIVSKACFARSLQRCCSGCERGFIYRSRAQWTSGTRYTPGRCESCIQGERRRLAEARERADAELVAAIRRRHQVRDDESSIRAEDLDMPAAFALAALLEDAEEVTEGITTPVVARDDQLSPSLNMTRR</sequence>
<keyword evidence="2" id="KW-1185">Reference proteome</keyword>
<reference evidence="1 2" key="1">
    <citation type="submission" date="2020-08" db="EMBL/GenBank/DDBJ databases">
        <title>Sequencing the genomes of 1000 actinobacteria strains.</title>
        <authorList>
            <person name="Klenk H.-P."/>
        </authorList>
    </citation>
    <scope>NUCLEOTIDE SEQUENCE [LARGE SCALE GENOMIC DNA]</scope>
    <source>
        <strain evidence="1 2">DSM 45518</strain>
    </source>
</reference>
<dbReference type="Proteomes" id="UP000542742">
    <property type="component" value="Unassembled WGS sequence"/>
</dbReference>
<accession>A0A7W7CML9</accession>
<gene>
    <name evidence="1" type="ORF">BKA14_000063</name>
</gene>
<comment type="caution">
    <text evidence="1">The sequence shown here is derived from an EMBL/GenBank/DDBJ whole genome shotgun (WGS) entry which is preliminary data.</text>
</comment>